<dbReference type="InterPro" id="IPR029753">
    <property type="entry name" value="D-isomer_DH_CS"/>
</dbReference>
<name>A0A4D6GQU2_HALS9</name>
<feature type="domain" description="D-isomer specific 2-hydroxyacid dehydrogenase catalytic" evidence="5">
    <location>
        <begin position="29"/>
        <end position="317"/>
    </location>
</feature>
<evidence type="ECO:0000313" key="9">
    <source>
        <dbReference type="Proteomes" id="UP000296216"/>
    </source>
</evidence>
<dbReference type="InterPro" id="IPR036291">
    <property type="entry name" value="NAD(P)-bd_dom_sf"/>
</dbReference>
<dbReference type="InterPro" id="IPR043322">
    <property type="entry name" value="CtBP"/>
</dbReference>
<evidence type="ECO:0000256" key="4">
    <source>
        <dbReference type="RuleBase" id="RU003719"/>
    </source>
</evidence>
<organism evidence="7 9">
    <name type="scientific">Halobacterium salinarum (strain ATCC 33171 / DSM 3754 / JCM 8978 / NBRC 102687 / NCIMB 764 / 91-R6)</name>
    <dbReference type="NCBI Taxonomy" id="2597657"/>
    <lineage>
        <taxon>Archaea</taxon>
        <taxon>Methanobacteriati</taxon>
        <taxon>Methanobacteriota</taxon>
        <taxon>Stenosarchaea group</taxon>
        <taxon>Halobacteria</taxon>
        <taxon>Halobacteriales</taxon>
        <taxon>Halobacteriaceae</taxon>
        <taxon>Halobacterium</taxon>
    </lineage>
</organism>
<dbReference type="RefSeq" id="WP_136361066.1">
    <property type="nucleotide sequence ID" value="NZ_VRYN01000002.1"/>
</dbReference>
<dbReference type="Gene3D" id="3.40.50.720">
    <property type="entry name" value="NAD(P)-binding Rossmann-like Domain"/>
    <property type="match status" value="2"/>
</dbReference>
<dbReference type="Proteomes" id="UP000323075">
    <property type="component" value="Unassembled WGS sequence"/>
</dbReference>
<dbReference type="InterPro" id="IPR006140">
    <property type="entry name" value="D-isomer_DH_NAD-bd"/>
</dbReference>
<proteinExistence type="inferred from homology"/>
<evidence type="ECO:0000256" key="2">
    <source>
        <dbReference type="ARBA" id="ARBA00023002"/>
    </source>
</evidence>
<dbReference type="GO" id="GO:0016616">
    <property type="term" value="F:oxidoreductase activity, acting on the CH-OH group of donors, NAD or NADP as acceptor"/>
    <property type="evidence" value="ECO:0007669"/>
    <property type="project" value="InterPro"/>
</dbReference>
<dbReference type="InterPro" id="IPR050418">
    <property type="entry name" value="D-iso_2-hydroxyacid_DH_PdxB"/>
</dbReference>
<gene>
    <name evidence="7" type="primary">serA3</name>
    <name evidence="8" type="ORF">APQ99_01579</name>
    <name evidence="7" type="ORF">HBSAL_01435</name>
</gene>
<dbReference type="EMBL" id="VRYN01000002">
    <property type="protein sequence ID" value="TYO76931.1"/>
    <property type="molecule type" value="Genomic_DNA"/>
</dbReference>
<evidence type="ECO:0000313" key="10">
    <source>
        <dbReference type="Proteomes" id="UP000323075"/>
    </source>
</evidence>
<dbReference type="GO" id="GO:0051287">
    <property type="term" value="F:NAD binding"/>
    <property type="evidence" value="ECO:0007669"/>
    <property type="project" value="InterPro"/>
</dbReference>
<dbReference type="SUPFAM" id="SSF52283">
    <property type="entry name" value="Formate/glycerate dehydrogenase catalytic domain-like"/>
    <property type="match status" value="1"/>
</dbReference>
<feature type="domain" description="D-isomer specific 2-hydroxyacid dehydrogenase NAD-binding" evidence="6">
    <location>
        <begin position="115"/>
        <end position="289"/>
    </location>
</feature>
<reference evidence="7 9" key="1">
    <citation type="journal article" date="2019" name="Microbiol. Resour. Announc.">
        <title>The Genome Sequence of the Halobacterium salinarum Type Strain Is Closely Related to That of Laboratory Strains NRC-1 and R1.</title>
        <authorList>
            <person name="Pfeiffer F."/>
            <person name="Marchfelder A."/>
            <person name="Habermann B."/>
            <person name="Dyall-Smith M.L."/>
        </authorList>
    </citation>
    <scope>NUCLEOTIDE SEQUENCE [LARGE SCALE GENOMIC DNA]</scope>
    <source>
        <strain evidence="7">91-R6</strain>
        <strain evidence="9">ATCC 33171 / DSM 3754 / JCM 8978 / NBRC 102687 / NCIMB 764 / 91-R6</strain>
    </source>
</reference>
<keyword evidence="3" id="KW-0520">NAD</keyword>
<evidence type="ECO:0000256" key="3">
    <source>
        <dbReference type="ARBA" id="ARBA00023027"/>
    </source>
</evidence>
<dbReference type="Pfam" id="PF02826">
    <property type="entry name" value="2-Hacid_dh_C"/>
    <property type="match status" value="1"/>
</dbReference>
<dbReference type="InterPro" id="IPR006139">
    <property type="entry name" value="D-isomer_2_OHA_DH_cat_dom"/>
</dbReference>
<dbReference type="PROSITE" id="PS00671">
    <property type="entry name" value="D_2_HYDROXYACID_DH_3"/>
    <property type="match status" value="1"/>
</dbReference>
<dbReference type="EC" id="1.1.1.-" evidence="7"/>
<evidence type="ECO:0000259" key="6">
    <source>
        <dbReference type="Pfam" id="PF02826"/>
    </source>
</evidence>
<evidence type="ECO:0000256" key="1">
    <source>
        <dbReference type="ARBA" id="ARBA00005854"/>
    </source>
</evidence>
<comment type="similarity">
    <text evidence="1 4">Belongs to the D-isomer specific 2-hydroxyacid dehydrogenase family.</text>
</comment>
<dbReference type="PANTHER" id="PTHR43761:SF1">
    <property type="entry name" value="D-ISOMER SPECIFIC 2-HYDROXYACID DEHYDROGENASE CATALYTIC DOMAIN-CONTAINING PROTEIN-RELATED"/>
    <property type="match status" value="1"/>
</dbReference>
<dbReference type="CDD" id="cd05299">
    <property type="entry name" value="CtBP_dh"/>
    <property type="match status" value="1"/>
</dbReference>
<evidence type="ECO:0000313" key="7">
    <source>
        <dbReference type="EMBL" id="QCC44023.1"/>
    </source>
</evidence>
<dbReference type="SUPFAM" id="SSF51735">
    <property type="entry name" value="NAD(P)-binding Rossmann-fold domains"/>
    <property type="match status" value="1"/>
</dbReference>
<reference evidence="7" key="3">
    <citation type="journal article" name="MicrobiologyOpen">
        <title>Whole-genome comparison between the type strain of Halobacterium salinarum (DSM 3754(T)) and the laboratory strains R1 and NRC-1.</title>
        <authorList>
            <person name="Pfeiffer F."/>
            <person name="Losensky G."/>
            <person name="Marchfelder A."/>
            <person name="Habermann B."/>
            <person name="Dyall-Smith M."/>
        </authorList>
    </citation>
    <scope>NUCLEOTIDE SEQUENCE</scope>
    <source>
        <strain evidence="7">91-R6</strain>
    </source>
</reference>
<dbReference type="AlphaFoldDB" id="A0A4D6GQU2"/>
<evidence type="ECO:0000313" key="8">
    <source>
        <dbReference type="EMBL" id="TYO76931.1"/>
    </source>
</evidence>
<dbReference type="EMBL" id="CP038631">
    <property type="protein sequence ID" value="QCC44023.1"/>
    <property type="molecule type" value="Genomic_DNA"/>
</dbReference>
<keyword evidence="2 4" id="KW-0560">Oxidoreductase</keyword>
<accession>A0A4D6GQU2</accession>
<dbReference type="GO" id="GO:0003714">
    <property type="term" value="F:transcription corepressor activity"/>
    <property type="evidence" value="ECO:0007669"/>
    <property type="project" value="InterPro"/>
</dbReference>
<dbReference type="Pfam" id="PF00389">
    <property type="entry name" value="2-Hacid_dh"/>
    <property type="match status" value="1"/>
</dbReference>
<protein>
    <submittedName>
        <fullName evidence="8">D-3-phosphoglycerate dehydrogenase</fullName>
    </submittedName>
    <submittedName>
        <fullName evidence="7">Putative D-2-hydroxyacid dehydrogenase</fullName>
        <ecNumber evidence="7">1.1.1.-</ecNumber>
    </submittedName>
</protein>
<dbReference type="GeneID" id="89341761"/>
<evidence type="ECO:0000259" key="5">
    <source>
        <dbReference type="Pfam" id="PF00389"/>
    </source>
</evidence>
<dbReference type="Proteomes" id="UP000296216">
    <property type="component" value="Chromosome"/>
</dbReference>
<reference evidence="8 10" key="2">
    <citation type="submission" date="2019-07" db="EMBL/GenBank/DDBJ databases">
        <title>Genomic Encyclopedia of Archaeal and Bacterial Type Strains, Phase II (KMG-II): from individual species to whole genera.</title>
        <authorList>
            <person name="Goeker M."/>
        </authorList>
    </citation>
    <scope>NUCLEOTIDE SEQUENCE [LARGE SCALE GENOMIC DNA]</scope>
    <source>
        <strain evidence="8 10">DSM 3754</strain>
    </source>
</reference>
<dbReference type="PANTHER" id="PTHR43761">
    <property type="entry name" value="D-ISOMER SPECIFIC 2-HYDROXYACID DEHYDROGENASE FAMILY PROTEIN (AFU_ORTHOLOGUE AFUA_1G13630)"/>
    <property type="match status" value="1"/>
</dbReference>
<sequence>MFTVLVSDGMGMLGALPDAVADRATRDVAFEHRRVETGEGLVAAVDDTGADVVVGGPETPVPAETIAEIDGDVAAIVRAGVGVDAIDCAAAADHGVAVANAPSYCTREVGEHALSLVFGAARRLHEYDRQTRRGGWAWNDAPAPLRLADATVGFVGFGEIARGVADTATTVAESVIAYDPYVDAATAERHGVAMAEFEAVCAQSDVLVVFAPLTEETRGLVDEAACNRLPEGAVVVNVGRGAVVDDAALAGALEDGPVSAAALDVLPTEPPVESPLVGRSDVLVTPHCGWYSEAAAESLVASLAGTVAAVADGDGVPERTRVA</sequence>